<proteinExistence type="predicted"/>
<dbReference type="EMBL" id="DS178318">
    <property type="protein sequence ID" value="EHS64249.1"/>
    <property type="molecule type" value="Genomic_DNA"/>
</dbReference>
<dbReference type="GeneID" id="13541347"/>
<dbReference type="InterPro" id="IPR015943">
    <property type="entry name" value="WD40/YVTN_repeat-like_dom_sf"/>
</dbReference>
<organism evidence="4 5">
    <name type="scientific">Puccinia graminis f. sp. tritici (strain CRL 75-36-700-3 / race SCCL)</name>
    <name type="common">Black stem rust fungus</name>
    <dbReference type="NCBI Taxonomy" id="418459"/>
    <lineage>
        <taxon>Eukaryota</taxon>
        <taxon>Fungi</taxon>
        <taxon>Dikarya</taxon>
        <taxon>Basidiomycota</taxon>
        <taxon>Pucciniomycotina</taxon>
        <taxon>Pucciniomycetes</taxon>
        <taxon>Pucciniales</taxon>
        <taxon>Pucciniaceae</taxon>
        <taxon>Puccinia</taxon>
    </lineage>
</organism>
<dbReference type="PROSITE" id="PS50082">
    <property type="entry name" value="WD_REPEATS_2"/>
    <property type="match status" value="1"/>
</dbReference>
<dbReference type="KEGG" id="pgr:PGTG_22166"/>
<dbReference type="SMART" id="SM00320">
    <property type="entry name" value="WD40"/>
    <property type="match status" value="2"/>
</dbReference>
<dbReference type="SUPFAM" id="SSF50978">
    <property type="entry name" value="WD40 repeat-like"/>
    <property type="match status" value="1"/>
</dbReference>
<evidence type="ECO:0000313" key="5">
    <source>
        <dbReference type="Proteomes" id="UP000008783"/>
    </source>
</evidence>
<dbReference type="STRING" id="418459.H6QTN4"/>
<dbReference type="Gene3D" id="2.130.10.10">
    <property type="entry name" value="YVTN repeat-like/Quinoprotein amine dehydrogenase"/>
    <property type="match status" value="1"/>
</dbReference>
<dbReference type="HOGENOM" id="CLU_1886777_0_0_1"/>
<dbReference type="VEuPathDB" id="FungiDB:PGTG_22166"/>
<evidence type="ECO:0000256" key="2">
    <source>
        <dbReference type="ARBA" id="ARBA00022737"/>
    </source>
</evidence>
<dbReference type="InterPro" id="IPR036322">
    <property type="entry name" value="WD40_repeat_dom_sf"/>
</dbReference>
<gene>
    <name evidence="4" type="ORF">PGTG_22166</name>
</gene>
<accession>H6QTN4</accession>
<feature type="repeat" description="WD" evidence="3">
    <location>
        <begin position="121"/>
        <end position="135"/>
    </location>
</feature>
<dbReference type="InterPro" id="IPR001680">
    <property type="entry name" value="WD40_rpt"/>
</dbReference>
<dbReference type="PROSITE" id="PS00678">
    <property type="entry name" value="WD_REPEATS_1"/>
    <property type="match status" value="1"/>
</dbReference>
<reference evidence="5" key="1">
    <citation type="journal article" date="2011" name="Proc. Natl. Acad. Sci. U.S.A.">
        <title>Obligate biotrophy features unraveled by the genomic analysis of rust fungi.</title>
        <authorList>
            <person name="Duplessis S."/>
            <person name="Cuomo C.A."/>
            <person name="Lin Y.-C."/>
            <person name="Aerts A."/>
            <person name="Tisserant E."/>
            <person name="Veneault-Fourrey C."/>
            <person name="Joly D.L."/>
            <person name="Hacquard S."/>
            <person name="Amselem J."/>
            <person name="Cantarel B.L."/>
            <person name="Chiu R."/>
            <person name="Coutinho P.M."/>
            <person name="Feau N."/>
            <person name="Field M."/>
            <person name="Frey P."/>
            <person name="Gelhaye E."/>
            <person name="Goldberg J."/>
            <person name="Grabherr M.G."/>
            <person name="Kodira C.D."/>
            <person name="Kohler A."/>
            <person name="Kuees U."/>
            <person name="Lindquist E.A."/>
            <person name="Lucas S.M."/>
            <person name="Mago R."/>
            <person name="Mauceli E."/>
            <person name="Morin E."/>
            <person name="Murat C."/>
            <person name="Pangilinan J.L."/>
            <person name="Park R."/>
            <person name="Pearson M."/>
            <person name="Quesneville H."/>
            <person name="Rouhier N."/>
            <person name="Sakthikumar S."/>
            <person name="Salamov A.A."/>
            <person name="Schmutz J."/>
            <person name="Selles B."/>
            <person name="Shapiro H."/>
            <person name="Tanguay P."/>
            <person name="Tuskan G.A."/>
            <person name="Henrissat B."/>
            <person name="Van de Peer Y."/>
            <person name="Rouze P."/>
            <person name="Ellis J.G."/>
            <person name="Dodds P.N."/>
            <person name="Schein J.E."/>
            <person name="Zhong S."/>
            <person name="Hamelin R.C."/>
            <person name="Grigoriev I.V."/>
            <person name="Szabo L.J."/>
            <person name="Martin F."/>
        </authorList>
    </citation>
    <scope>NUCLEOTIDE SEQUENCE [LARGE SCALE GENOMIC DNA]</scope>
    <source>
        <strain evidence="5">CRL 75-36-700-3 / race SCCL</strain>
    </source>
</reference>
<evidence type="ECO:0000313" key="4">
    <source>
        <dbReference type="EMBL" id="EHS64249.1"/>
    </source>
</evidence>
<dbReference type="InterPro" id="IPR019775">
    <property type="entry name" value="WD40_repeat_CS"/>
</dbReference>
<sequence length="135" mass="14335">MRHAPERVSLATLVWHRSSPSSPSCCSTTSSSSETAEDEIESLSVIPIAIWQRTSAGINSLAFSQDDQTLLVAGHDGLPYRVSIVDAARPKVLQELAGYNCDPVAAIRASSSSSASHLHSVFAAGKDGSIKIWNL</sequence>
<dbReference type="AlphaFoldDB" id="H6QTN4"/>
<dbReference type="Proteomes" id="UP000008783">
    <property type="component" value="Unassembled WGS sequence"/>
</dbReference>
<keyword evidence="5" id="KW-1185">Reference proteome</keyword>
<evidence type="ECO:0000256" key="3">
    <source>
        <dbReference type="PROSITE-ProRule" id="PRU00221"/>
    </source>
</evidence>
<evidence type="ECO:0000256" key="1">
    <source>
        <dbReference type="ARBA" id="ARBA00022574"/>
    </source>
</evidence>
<keyword evidence="2" id="KW-0677">Repeat</keyword>
<dbReference type="RefSeq" id="XP_003889128.1">
    <property type="nucleotide sequence ID" value="XM_003889079.1"/>
</dbReference>
<keyword evidence="1 3" id="KW-0853">WD repeat</keyword>
<protein>
    <submittedName>
        <fullName evidence="4">Uncharacterized protein</fullName>
    </submittedName>
</protein>
<dbReference type="InParanoid" id="H6QTN4"/>
<dbReference type="Pfam" id="PF00400">
    <property type="entry name" value="WD40"/>
    <property type="match status" value="2"/>
</dbReference>
<name>H6QTN4_PUCGT</name>